<keyword evidence="2" id="KW-1133">Transmembrane helix</keyword>
<reference evidence="3" key="1">
    <citation type="submission" date="2021-01" db="EMBL/GenBank/DDBJ databases">
        <title>Whole genome shotgun sequence of Actinoplanes rishiriensis NBRC 108556.</title>
        <authorList>
            <person name="Komaki H."/>
            <person name="Tamura T."/>
        </authorList>
    </citation>
    <scope>NUCLEOTIDE SEQUENCE</scope>
    <source>
        <strain evidence="3">NBRC 108556</strain>
    </source>
</reference>
<name>A0A919K9C8_9ACTN</name>
<organism evidence="3 4">
    <name type="scientific">Paractinoplanes rishiriensis</name>
    <dbReference type="NCBI Taxonomy" id="1050105"/>
    <lineage>
        <taxon>Bacteria</taxon>
        <taxon>Bacillati</taxon>
        <taxon>Actinomycetota</taxon>
        <taxon>Actinomycetes</taxon>
        <taxon>Micromonosporales</taxon>
        <taxon>Micromonosporaceae</taxon>
        <taxon>Paractinoplanes</taxon>
    </lineage>
</organism>
<dbReference type="RefSeq" id="WP_239163510.1">
    <property type="nucleotide sequence ID" value="NZ_BOMV01000100.1"/>
</dbReference>
<proteinExistence type="predicted"/>
<sequence>MTGHGARSLHARVGVMFAVGGLLLAVVLGISTAVLVYPVMMDQRARTTERQVEINSRIVGQVLRDAPSGVADTLRSLDRPIPSYSLVATDGRWYASRVTADAADLPADLRAAALDGQRATRRVQLAAGPSLVAVRPLAGGAAGYVEVFPPARHRRHHAGRGAGAAPRGHSDNRGRGGPRALGGAFGAAAGGGVDRRRGCGRRR</sequence>
<feature type="region of interest" description="Disordered" evidence="1">
    <location>
        <begin position="153"/>
        <end position="203"/>
    </location>
</feature>
<keyword evidence="2" id="KW-0812">Transmembrane</keyword>
<dbReference type="Proteomes" id="UP000636960">
    <property type="component" value="Unassembled WGS sequence"/>
</dbReference>
<feature type="compositionally biased region" description="Gly residues" evidence="1">
    <location>
        <begin position="175"/>
        <end position="192"/>
    </location>
</feature>
<evidence type="ECO:0000313" key="4">
    <source>
        <dbReference type="Proteomes" id="UP000636960"/>
    </source>
</evidence>
<comment type="caution">
    <text evidence="3">The sequence shown here is derived from an EMBL/GenBank/DDBJ whole genome shotgun (WGS) entry which is preliminary data.</text>
</comment>
<evidence type="ECO:0000256" key="2">
    <source>
        <dbReference type="SAM" id="Phobius"/>
    </source>
</evidence>
<dbReference type="EMBL" id="BOMV01000100">
    <property type="protein sequence ID" value="GIF01231.1"/>
    <property type="molecule type" value="Genomic_DNA"/>
</dbReference>
<keyword evidence="4" id="KW-1185">Reference proteome</keyword>
<evidence type="ECO:0000313" key="3">
    <source>
        <dbReference type="EMBL" id="GIF01231.1"/>
    </source>
</evidence>
<gene>
    <name evidence="3" type="ORF">Ari01nite_86950</name>
</gene>
<feature type="transmembrane region" description="Helical" evidence="2">
    <location>
        <begin position="15"/>
        <end position="40"/>
    </location>
</feature>
<evidence type="ECO:0000256" key="1">
    <source>
        <dbReference type="SAM" id="MobiDB-lite"/>
    </source>
</evidence>
<dbReference type="AlphaFoldDB" id="A0A919K9C8"/>
<keyword evidence="2" id="KW-0472">Membrane</keyword>
<accession>A0A919K9C8</accession>
<protein>
    <submittedName>
        <fullName evidence="3">Uncharacterized protein</fullName>
    </submittedName>
</protein>